<evidence type="ECO:0000313" key="3">
    <source>
        <dbReference type="Proteomes" id="UP000758652"/>
    </source>
</evidence>
<sequence>MIERKTMKRIKTIIGIVVVIVIAFLYAHIGKVNPLYDKTLDNSEYIGTGVFEEKIEQTFISSEETLDGITAKCQLQGDAAGTSIMLTLIDEETEEIVAESELKAEDIENSKFNQFSFETVQGCKGKTYRVVFESVNEDVENTRGIGLLYEPKTEENTSLQINGVDTDGTMIIKTVTERFDLETFCVFLIFIIYIVFFLKFLYKLFR</sequence>
<evidence type="ECO:0000256" key="1">
    <source>
        <dbReference type="SAM" id="Phobius"/>
    </source>
</evidence>
<evidence type="ECO:0000313" key="2">
    <source>
        <dbReference type="EMBL" id="MBE5062935.1"/>
    </source>
</evidence>
<comment type="caution">
    <text evidence="2">The sequence shown here is derived from an EMBL/GenBank/DDBJ whole genome shotgun (WGS) entry which is preliminary data.</text>
</comment>
<keyword evidence="1" id="KW-1133">Transmembrane helix</keyword>
<keyword evidence="3" id="KW-1185">Reference proteome</keyword>
<gene>
    <name evidence="2" type="ORF">INF30_06635</name>
</gene>
<proteinExistence type="predicted"/>
<keyword evidence="1" id="KW-0812">Transmembrane</keyword>
<feature type="transmembrane region" description="Helical" evidence="1">
    <location>
        <begin position="181"/>
        <end position="202"/>
    </location>
</feature>
<name>A0ABR9RIZ1_9FIRM</name>
<accession>A0ABR9RIZ1</accession>
<protein>
    <submittedName>
        <fullName evidence="2">Uncharacterized protein</fullName>
    </submittedName>
</protein>
<keyword evidence="1" id="KW-0472">Membrane</keyword>
<dbReference type="EMBL" id="JADCKL010000003">
    <property type="protein sequence ID" value="MBE5062935.1"/>
    <property type="molecule type" value="Genomic_DNA"/>
</dbReference>
<dbReference type="RefSeq" id="WP_226394648.1">
    <property type="nucleotide sequence ID" value="NZ_JADCKL010000003.1"/>
</dbReference>
<dbReference type="Proteomes" id="UP000758652">
    <property type="component" value="Unassembled WGS sequence"/>
</dbReference>
<feature type="transmembrane region" description="Helical" evidence="1">
    <location>
        <begin position="12"/>
        <end position="29"/>
    </location>
</feature>
<reference evidence="2 3" key="1">
    <citation type="submission" date="2020-10" db="EMBL/GenBank/DDBJ databases">
        <title>ChiBAC.</title>
        <authorList>
            <person name="Zenner C."/>
            <person name="Hitch T.C.A."/>
            <person name="Clavel T."/>
        </authorList>
    </citation>
    <scope>NUCLEOTIDE SEQUENCE [LARGE SCALE GENOMIC DNA]</scope>
    <source>
        <strain evidence="2 3">DSM 108991</strain>
    </source>
</reference>
<organism evidence="2 3">
    <name type="scientific">Claveliimonas monacensis</name>
    <dbReference type="NCBI Taxonomy" id="2779351"/>
    <lineage>
        <taxon>Bacteria</taxon>
        <taxon>Bacillati</taxon>
        <taxon>Bacillota</taxon>
        <taxon>Clostridia</taxon>
        <taxon>Lachnospirales</taxon>
        <taxon>Lachnospiraceae</taxon>
        <taxon>Claveliimonas</taxon>
    </lineage>
</organism>